<dbReference type="InterPro" id="IPR001173">
    <property type="entry name" value="Glyco_trans_2-like"/>
</dbReference>
<dbReference type="PANTHER" id="PTHR43685">
    <property type="entry name" value="GLYCOSYLTRANSFERASE"/>
    <property type="match status" value="1"/>
</dbReference>
<gene>
    <name evidence="3" type="ORF">ITX44_33890</name>
</gene>
<evidence type="ECO:0000313" key="4">
    <source>
        <dbReference type="Proteomes" id="UP000749040"/>
    </source>
</evidence>
<comment type="caution">
    <text evidence="3">The sequence shown here is derived from an EMBL/GenBank/DDBJ whole genome shotgun (WGS) entry which is preliminary data.</text>
</comment>
<organism evidence="3 4">
    <name type="scientific">Actinacidiphila acididurans</name>
    <dbReference type="NCBI Taxonomy" id="2784346"/>
    <lineage>
        <taxon>Bacteria</taxon>
        <taxon>Bacillati</taxon>
        <taxon>Actinomycetota</taxon>
        <taxon>Actinomycetes</taxon>
        <taxon>Kitasatosporales</taxon>
        <taxon>Streptomycetaceae</taxon>
        <taxon>Actinacidiphila</taxon>
    </lineage>
</organism>
<dbReference type="Proteomes" id="UP000749040">
    <property type="component" value="Unassembled WGS sequence"/>
</dbReference>
<dbReference type="Pfam" id="PF00535">
    <property type="entry name" value="Glycos_transf_2"/>
    <property type="match status" value="1"/>
</dbReference>
<evidence type="ECO:0000259" key="2">
    <source>
        <dbReference type="Pfam" id="PF00535"/>
    </source>
</evidence>
<dbReference type="EMBL" id="JADKYB010000025">
    <property type="protein sequence ID" value="MBM9509454.1"/>
    <property type="molecule type" value="Genomic_DNA"/>
</dbReference>
<accession>A0ABS2U1H5</accession>
<dbReference type="InterPro" id="IPR050834">
    <property type="entry name" value="Glycosyltransf_2"/>
</dbReference>
<dbReference type="RefSeq" id="WP_205362562.1">
    <property type="nucleotide sequence ID" value="NZ_JADKYB010000025.1"/>
</dbReference>
<dbReference type="SUPFAM" id="SSF53756">
    <property type="entry name" value="UDP-Glycosyltransferase/glycogen phosphorylase"/>
    <property type="match status" value="1"/>
</dbReference>
<dbReference type="SUPFAM" id="SSF53448">
    <property type="entry name" value="Nucleotide-diphospho-sugar transferases"/>
    <property type="match status" value="1"/>
</dbReference>
<dbReference type="PANTHER" id="PTHR43685:SF14">
    <property type="entry name" value="GLYCOSYLTRANSFERASE 2-LIKE DOMAIN-CONTAINING PROTEIN"/>
    <property type="match status" value="1"/>
</dbReference>
<feature type="domain" description="Glycosyltransferase 2-like" evidence="2">
    <location>
        <begin position="481"/>
        <end position="642"/>
    </location>
</feature>
<sequence>MSVLWGVSFDATPLSGVVVEFVKIAKIFRSRGWRIHLDLGYDIKADKNSFFRPYTDEADLLPAWVHLDRAEGIDTVPGYDAAAVAAVLRDVVQHEDGDRWRPVVASLAAGLSERIQATWERLGVSLVVVENGTLPENIAYTQALYQAIEEYGTRHRLGRFVLWRDHDLMWQSEPDVAKYGTFPYPHTPQPRNSPFIHYAALHPEALRRTLEWAPHLRNIDVLPNTFTHRPARIDPSNAGFRRDFGIPENAPIIARFTRIIPQKRIDRDIHLLAGLTALTGPAALPAPAGRSRTAPYLFVAGDPAEDPAEHARLVALAATLNVGDRVVFGGPFAPHEQDVGRSAGGGYSIRDLLAHAALVSFMTSRDYESYGNPIGEAIASRVPYITTRYDLYDAVYGHKGFRAPVLDTGAHDLPEGAFLEEVAELLADEGKRTGTAEYNYRLGQRHLGRSRAEKLLNELFPGPTAGPPAAHPPMPGSTRMSVVVPVYNEARALPATLDSLYHQRGADGPLDRSLYEVVLVDNNSTDGTAAVARRFAAEHPDLAIHVVSEPEQGVSCARRTGMAFASARSRGRAVRDDQRFYLVSADADCRVDPDWLWQLLTAMESGKAAIGVCDYYYAPEHFAGRPRLWEVISRTLRCRAVTFALFGGFPDGKGFAVDRDVHDAVGGIEVFYQVRDGQFVNHLSDDWDFGIAVRNSGADIVYVPGSGVEINPRRVDHALDEVISGRAYGSDGIIVMRDIRPLRPAQDRVRDRGGDRDRGQDEARTQAQDRVRDLTEAEAREAWAYSVKDFVPKNTILPVLLTPSLLDDDGVADFFGRSLAERLGRRIEEIKDEMRLIDFAPIHSYKTPSYRLYFEFADEIFARLRATVGPDIGEPPPLPPCLRDVPAQRFAEFVRYYCEDRESGESHNYFGNGGVF</sequence>
<evidence type="ECO:0000313" key="3">
    <source>
        <dbReference type="EMBL" id="MBM9509454.1"/>
    </source>
</evidence>
<evidence type="ECO:0000256" key="1">
    <source>
        <dbReference type="SAM" id="MobiDB-lite"/>
    </source>
</evidence>
<reference evidence="3 4" key="1">
    <citation type="submission" date="2021-01" db="EMBL/GenBank/DDBJ databases">
        <title>Streptomyces acididurans sp. nov., isolated from a peat swamp forest soil.</title>
        <authorList>
            <person name="Chantavorakit T."/>
            <person name="Duangmal K."/>
        </authorList>
    </citation>
    <scope>NUCLEOTIDE SEQUENCE [LARGE SCALE GENOMIC DNA]</scope>
    <source>
        <strain evidence="3 4">KK5PA1</strain>
    </source>
</reference>
<dbReference type="CDD" id="cd00761">
    <property type="entry name" value="Glyco_tranf_GTA_type"/>
    <property type="match status" value="1"/>
</dbReference>
<dbReference type="Gene3D" id="3.90.550.10">
    <property type="entry name" value="Spore Coat Polysaccharide Biosynthesis Protein SpsA, Chain A"/>
    <property type="match status" value="1"/>
</dbReference>
<dbReference type="Gene3D" id="3.40.50.2000">
    <property type="entry name" value="Glycogen Phosphorylase B"/>
    <property type="match status" value="1"/>
</dbReference>
<dbReference type="InterPro" id="IPR029044">
    <property type="entry name" value="Nucleotide-diphossugar_trans"/>
</dbReference>
<name>A0ABS2U1H5_9ACTN</name>
<keyword evidence="4" id="KW-1185">Reference proteome</keyword>
<feature type="region of interest" description="Disordered" evidence="1">
    <location>
        <begin position="745"/>
        <end position="769"/>
    </location>
</feature>
<protein>
    <submittedName>
        <fullName evidence="3">Glycosyltransferase</fullName>
    </submittedName>
</protein>
<proteinExistence type="predicted"/>